<dbReference type="Proteomes" id="UP000008021">
    <property type="component" value="Chromosome 2"/>
</dbReference>
<organism evidence="1">
    <name type="scientific">Oryza meridionalis</name>
    <dbReference type="NCBI Taxonomy" id="40149"/>
    <lineage>
        <taxon>Eukaryota</taxon>
        <taxon>Viridiplantae</taxon>
        <taxon>Streptophyta</taxon>
        <taxon>Embryophyta</taxon>
        <taxon>Tracheophyta</taxon>
        <taxon>Spermatophyta</taxon>
        <taxon>Magnoliopsida</taxon>
        <taxon>Liliopsida</taxon>
        <taxon>Poales</taxon>
        <taxon>Poaceae</taxon>
        <taxon>BOP clade</taxon>
        <taxon>Oryzoideae</taxon>
        <taxon>Oryzeae</taxon>
        <taxon>Oryzinae</taxon>
        <taxon>Oryza</taxon>
    </lineage>
</organism>
<dbReference type="EnsemblPlants" id="OMERI02G05160.1">
    <property type="protein sequence ID" value="OMERI02G05160.1"/>
    <property type="gene ID" value="OMERI02G05160"/>
</dbReference>
<name>A0A0E0CFU9_9ORYZ</name>
<protein>
    <submittedName>
        <fullName evidence="1">Uncharacterized protein</fullName>
    </submittedName>
</protein>
<sequence>MQESVEEAKHSTVSTANPSKSVGNLLLLLLHGKWKGLMMFSALVDAGAGGQDTGPAARDPALQTPWKIAVCPVSGFLPLQSEAVPQTMLDMLLSMRLWRMMQGWIGIDFPLPTGNESGIADWSMKARLAFRTGYRSIFDSAFALTCWLLWKE</sequence>
<dbReference type="Gramene" id="OMERI02G05160.1">
    <property type="protein sequence ID" value="OMERI02G05160.1"/>
    <property type="gene ID" value="OMERI02G05160"/>
</dbReference>
<accession>A0A0E0CFU9</accession>
<reference evidence="1" key="1">
    <citation type="submission" date="2015-04" db="UniProtKB">
        <authorList>
            <consortium name="EnsemblPlants"/>
        </authorList>
    </citation>
    <scope>IDENTIFICATION</scope>
</reference>
<dbReference type="AlphaFoldDB" id="A0A0E0CFU9"/>
<keyword evidence="2" id="KW-1185">Reference proteome</keyword>
<dbReference type="HOGENOM" id="CLU_1725200_0_0_1"/>
<evidence type="ECO:0000313" key="2">
    <source>
        <dbReference type="Proteomes" id="UP000008021"/>
    </source>
</evidence>
<evidence type="ECO:0000313" key="1">
    <source>
        <dbReference type="EnsemblPlants" id="OMERI02G05160.1"/>
    </source>
</evidence>
<reference evidence="1" key="2">
    <citation type="submission" date="2018-05" db="EMBL/GenBank/DDBJ databases">
        <title>OmerRS3 (Oryza meridionalis Reference Sequence Version 3).</title>
        <authorList>
            <person name="Zhang J."/>
            <person name="Kudrna D."/>
            <person name="Lee S."/>
            <person name="Talag J."/>
            <person name="Welchert J."/>
            <person name="Wing R.A."/>
        </authorList>
    </citation>
    <scope>NUCLEOTIDE SEQUENCE [LARGE SCALE GENOMIC DNA]</scope>
    <source>
        <strain evidence="1">cv. OR44</strain>
    </source>
</reference>
<proteinExistence type="predicted"/>